<dbReference type="OrthoDB" id="48806at2759"/>
<sequence>MLDEEESKDDEQDYDLPNLYSILNLSQDASSDEVKRAYKTLSSSFHPDKVRLRPPPPSSSPSSQNITQKAHDVLIDPVFRLTYDQYG</sequence>
<dbReference type="GO" id="GO:0042407">
    <property type="term" value="P:cristae formation"/>
    <property type="evidence" value="ECO:0007669"/>
    <property type="project" value="TreeGrafter"/>
</dbReference>
<evidence type="ECO:0000313" key="4">
    <source>
        <dbReference type="Proteomes" id="UP000095751"/>
    </source>
</evidence>
<dbReference type="SMART" id="SM00271">
    <property type="entry name" value="DnaJ"/>
    <property type="match status" value="1"/>
</dbReference>
<feature type="domain" description="J" evidence="2">
    <location>
        <begin position="18"/>
        <end position="87"/>
    </location>
</feature>
<organism evidence="3 4">
    <name type="scientific">Fragilariopsis cylindrus CCMP1102</name>
    <dbReference type="NCBI Taxonomy" id="635003"/>
    <lineage>
        <taxon>Eukaryota</taxon>
        <taxon>Sar</taxon>
        <taxon>Stramenopiles</taxon>
        <taxon>Ochrophyta</taxon>
        <taxon>Bacillariophyta</taxon>
        <taxon>Bacillariophyceae</taxon>
        <taxon>Bacillariophycidae</taxon>
        <taxon>Bacillariales</taxon>
        <taxon>Bacillariaceae</taxon>
        <taxon>Fragilariopsis</taxon>
    </lineage>
</organism>
<feature type="non-terminal residue" evidence="3">
    <location>
        <position position="87"/>
    </location>
</feature>
<feature type="region of interest" description="Disordered" evidence="1">
    <location>
        <begin position="41"/>
        <end position="71"/>
    </location>
</feature>
<dbReference type="InParanoid" id="A0A1E7FAN0"/>
<dbReference type="EMBL" id="KV784359">
    <property type="protein sequence ID" value="OEU15211.1"/>
    <property type="molecule type" value="Genomic_DNA"/>
</dbReference>
<accession>A0A1E7FAN0</accession>
<dbReference type="SUPFAM" id="SSF46565">
    <property type="entry name" value="Chaperone J-domain"/>
    <property type="match status" value="1"/>
</dbReference>
<dbReference type="KEGG" id="fcy:FRACYDRAFT_187138"/>
<dbReference type="AlphaFoldDB" id="A0A1E7FAN0"/>
<dbReference type="Proteomes" id="UP000095751">
    <property type="component" value="Unassembled WGS sequence"/>
</dbReference>
<dbReference type="InterPro" id="IPR001623">
    <property type="entry name" value="DnaJ_domain"/>
</dbReference>
<gene>
    <name evidence="3" type="ORF">FRACYDRAFT_187138</name>
</gene>
<dbReference type="PANTHER" id="PTHR44157">
    <property type="entry name" value="DNAJ HOMOLOG SUBFAMILY C MEMBER 11"/>
    <property type="match status" value="1"/>
</dbReference>
<dbReference type="PANTHER" id="PTHR44157:SF1">
    <property type="entry name" value="DNAJ HOMOLOG SUBFAMILY C MEMBER 11"/>
    <property type="match status" value="1"/>
</dbReference>
<dbReference type="PROSITE" id="PS50076">
    <property type="entry name" value="DNAJ_2"/>
    <property type="match status" value="1"/>
</dbReference>
<protein>
    <recommendedName>
        <fullName evidence="2">J domain-containing protein</fullName>
    </recommendedName>
</protein>
<dbReference type="CDD" id="cd06257">
    <property type="entry name" value="DnaJ"/>
    <property type="match status" value="1"/>
</dbReference>
<dbReference type="Gene3D" id="1.10.287.110">
    <property type="entry name" value="DnaJ domain"/>
    <property type="match status" value="1"/>
</dbReference>
<proteinExistence type="predicted"/>
<dbReference type="Pfam" id="PF00226">
    <property type="entry name" value="DnaJ"/>
    <property type="match status" value="1"/>
</dbReference>
<reference evidence="3 4" key="1">
    <citation type="submission" date="2016-09" db="EMBL/GenBank/DDBJ databases">
        <title>Extensive genetic diversity and differential bi-allelic expression allows diatom success in the polar Southern Ocean.</title>
        <authorList>
            <consortium name="DOE Joint Genome Institute"/>
            <person name="Mock T."/>
            <person name="Otillar R.P."/>
            <person name="Strauss J."/>
            <person name="Dupont C."/>
            <person name="Frickenhaus S."/>
            <person name="Maumus F."/>
            <person name="Mcmullan M."/>
            <person name="Sanges R."/>
            <person name="Schmutz J."/>
            <person name="Toseland A."/>
            <person name="Valas R."/>
            <person name="Veluchamy A."/>
            <person name="Ward B.J."/>
            <person name="Allen A."/>
            <person name="Barry K."/>
            <person name="Falciatore A."/>
            <person name="Ferrante M."/>
            <person name="Fortunato A.E."/>
            <person name="Gloeckner G."/>
            <person name="Gruber A."/>
            <person name="Hipkin R."/>
            <person name="Janech M."/>
            <person name="Kroth P."/>
            <person name="Leese F."/>
            <person name="Lindquist E."/>
            <person name="Lyon B.R."/>
            <person name="Martin J."/>
            <person name="Mayer C."/>
            <person name="Parker M."/>
            <person name="Quesneville H."/>
            <person name="Raymond J."/>
            <person name="Uhlig C."/>
            <person name="Valentin K.U."/>
            <person name="Worden A.Z."/>
            <person name="Armbrust E.V."/>
            <person name="Bowler C."/>
            <person name="Green B."/>
            <person name="Moulton V."/>
            <person name="Van Oosterhout C."/>
            <person name="Grigoriev I."/>
        </authorList>
    </citation>
    <scope>NUCLEOTIDE SEQUENCE [LARGE SCALE GENOMIC DNA]</scope>
    <source>
        <strain evidence="3 4">CCMP1102</strain>
    </source>
</reference>
<name>A0A1E7FAN0_9STRA</name>
<keyword evidence="4" id="KW-1185">Reference proteome</keyword>
<evidence type="ECO:0000256" key="1">
    <source>
        <dbReference type="SAM" id="MobiDB-lite"/>
    </source>
</evidence>
<dbReference type="InterPro" id="IPR052243">
    <property type="entry name" value="Mito_inner_membrane_organizer"/>
</dbReference>
<evidence type="ECO:0000313" key="3">
    <source>
        <dbReference type="EMBL" id="OEU15211.1"/>
    </source>
</evidence>
<dbReference type="InterPro" id="IPR036869">
    <property type="entry name" value="J_dom_sf"/>
</dbReference>
<dbReference type="PRINTS" id="PR00625">
    <property type="entry name" value="JDOMAIN"/>
</dbReference>
<evidence type="ECO:0000259" key="2">
    <source>
        <dbReference type="PROSITE" id="PS50076"/>
    </source>
</evidence>
<dbReference type="GO" id="GO:0005739">
    <property type="term" value="C:mitochondrion"/>
    <property type="evidence" value="ECO:0007669"/>
    <property type="project" value="GOC"/>
</dbReference>